<dbReference type="HOGENOM" id="CLU_009301_7_1_11"/>
<evidence type="ECO:0000256" key="1">
    <source>
        <dbReference type="ARBA" id="ARBA00004496"/>
    </source>
</evidence>
<organism evidence="3 4">
    <name type="scientific">Gardnerella pickettii JCP7719</name>
    <dbReference type="NCBI Taxonomy" id="1261061"/>
    <lineage>
        <taxon>Bacteria</taxon>
        <taxon>Bacillati</taxon>
        <taxon>Actinomycetota</taxon>
        <taxon>Actinomycetes</taxon>
        <taxon>Bifidobacteriales</taxon>
        <taxon>Bifidobacteriaceae</taxon>
        <taxon>Gardnerella</taxon>
        <taxon>Gardnerella pickettii</taxon>
    </lineage>
</organism>
<dbReference type="GO" id="GO:0006614">
    <property type="term" value="P:SRP-dependent cotranslational protein targeting to membrane"/>
    <property type="evidence" value="ECO:0007669"/>
    <property type="project" value="InterPro"/>
</dbReference>
<gene>
    <name evidence="3" type="ORF">HMPREF1576_01005</name>
</gene>
<dbReference type="InterPro" id="IPR013822">
    <property type="entry name" value="Signal_recog_particl_SRP54_hlx"/>
</dbReference>
<dbReference type="GO" id="GO:0048500">
    <property type="term" value="C:signal recognition particle"/>
    <property type="evidence" value="ECO:0007669"/>
    <property type="project" value="InterPro"/>
</dbReference>
<dbReference type="Proteomes" id="UP000014601">
    <property type="component" value="Unassembled WGS sequence"/>
</dbReference>
<evidence type="ECO:0000259" key="2">
    <source>
        <dbReference type="SMART" id="SM00963"/>
    </source>
</evidence>
<accession>S4H3B9</accession>
<sequence>MAAFSSLTERLSGAFKHLRRKGKLSDSDIDGTIREIRRALLDADVALDVVRSFTAKIRERALGEEVSSALNPAQQVVRIVNDELTNVLGAG</sequence>
<evidence type="ECO:0000313" key="3">
    <source>
        <dbReference type="EMBL" id="EPI50362.1"/>
    </source>
</evidence>
<dbReference type="InterPro" id="IPR022941">
    <property type="entry name" value="SRP54"/>
</dbReference>
<protein>
    <submittedName>
        <fullName evidence="3">SRP54-type protein, helical bundle domain protein</fullName>
    </submittedName>
</protein>
<feature type="domain" description="Signal recognition particle SRP54 helical bundle" evidence="2">
    <location>
        <begin position="3"/>
        <end position="88"/>
    </location>
</feature>
<dbReference type="InterPro" id="IPR036225">
    <property type="entry name" value="SRP/SRP_N"/>
</dbReference>
<dbReference type="SUPFAM" id="SSF47364">
    <property type="entry name" value="Domain of the SRP/SRP receptor G-proteins"/>
    <property type="match status" value="1"/>
</dbReference>
<dbReference type="SMART" id="SM00963">
    <property type="entry name" value="SRP54_N"/>
    <property type="match status" value="1"/>
</dbReference>
<dbReference type="Pfam" id="PF02881">
    <property type="entry name" value="SRP54_N"/>
    <property type="match status" value="1"/>
</dbReference>
<dbReference type="EMBL" id="ATJO01000080">
    <property type="protein sequence ID" value="EPI50362.1"/>
    <property type="molecule type" value="Genomic_DNA"/>
</dbReference>
<dbReference type="PANTHER" id="PTHR11564:SF5">
    <property type="entry name" value="SIGNAL RECOGNITION PARTICLE SUBUNIT SRP54"/>
    <property type="match status" value="1"/>
</dbReference>
<reference evidence="3 4" key="1">
    <citation type="submission" date="2013-06" db="EMBL/GenBank/DDBJ databases">
        <authorList>
            <person name="Weinstock G."/>
            <person name="Sodergren E."/>
            <person name="Lobos E.A."/>
            <person name="Fulton L."/>
            <person name="Fulton R."/>
            <person name="Courtney L."/>
            <person name="Fronick C."/>
            <person name="O'Laughlin M."/>
            <person name="Godfrey J."/>
            <person name="Wilson R.M."/>
            <person name="Miner T."/>
            <person name="Farmer C."/>
            <person name="Delehaunty K."/>
            <person name="Cordes M."/>
            <person name="Minx P."/>
            <person name="Tomlinson C."/>
            <person name="Chen J."/>
            <person name="Wollam A."/>
            <person name="Pepin K.H."/>
            <person name="Bhonagiri V."/>
            <person name="Zhang X."/>
            <person name="Warren W."/>
            <person name="Mitreva M."/>
            <person name="Mardis E.R."/>
            <person name="Wilson R.K."/>
        </authorList>
    </citation>
    <scope>NUCLEOTIDE SEQUENCE [LARGE SCALE GENOMIC DNA]</scope>
    <source>
        <strain evidence="3 4">JCP7719</strain>
    </source>
</reference>
<dbReference type="InterPro" id="IPR042101">
    <property type="entry name" value="SRP54_N_sf"/>
</dbReference>
<dbReference type="Gene3D" id="1.20.120.140">
    <property type="entry name" value="Signal recognition particle SRP54, nucleotide-binding domain"/>
    <property type="match status" value="1"/>
</dbReference>
<dbReference type="PANTHER" id="PTHR11564">
    <property type="entry name" value="SIGNAL RECOGNITION PARTICLE 54K PROTEIN SRP54"/>
    <property type="match status" value="1"/>
</dbReference>
<comment type="subcellular location">
    <subcellularLocation>
        <location evidence="1">Cytoplasm</location>
    </subcellularLocation>
</comment>
<dbReference type="GO" id="GO:0005525">
    <property type="term" value="F:GTP binding"/>
    <property type="evidence" value="ECO:0007669"/>
    <property type="project" value="InterPro"/>
</dbReference>
<evidence type="ECO:0000313" key="4">
    <source>
        <dbReference type="Proteomes" id="UP000014601"/>
    </source>
</evidence>
<comment type="caution">
    <text evidence="3">The sequence shown here is derived from an EMBL/GenBank/DDBJ whole genome shotgun (WGS) entry which is preliminary data.</text>
</comment>
<proteinExistence type="predicted"/>
<name>S4H3B9_9BIFI</name>
<dbReference type="AlphaFoldDB" id="S4H3B9"/>
<dbReference type="GO" id="GO:0003924">
    <property type="term" value="F:GTPase activity"/>
    <property type="evidence" value="ECO:0007669"/>
    <property type="project" value="InterPro"/>
</dbReference>
<dbReference type="RefSeq" id="WP_020758718.1">
    <property type="nucleotide sequence ID" value="NZ_KE347962.1"/>
</dbReference>
<feature type="non-terminal residue" evidence="3">
    <location>
        <position position="91"/>
    </location>
</feature>